<dbReference type="EMBL" id="BSNM01000003">
    <property type="protein sequence ID" value="GLQ30052.1"/>
    <property type="molecule type" value="Genomic_DNA"/>
</dbReference>
<comment type="caution">
    <text evidence="2">The sequence shown here is derived from an EMBL/GenBank/DDBJ whole genome shotgun (WGS) entry which is preliminary data.</text>
</comment>
<evidence type="ECO:0000313" key="2">
    <source>
        <dbReference type="EMBL" id="GLQ30052.1"/>
    </source>
</evidence>
<organism evidence="2 3">
    <name type="scientific">Litoribrevibacter albus</name>
    <dbReference type="NCBI Taxonomy" id="1473156"/>
    <lineage>
        <taxon>Bacteria</taxon>
        <taxon>Pseudomonadati</taxon>
        <taxon>Pseudomonadota</taxon>
        <taxon>Gammaproteobacteria</taxon>
        <taxon>Oceanospirillales</taxon>
        <taxon>Oceanospirillaceae</taxon>
        <taxon>Litoribrevibacter</taxon>
    </lineage>
</organism>
<dbReference type="SUPFAM" id="SSF48452">
    <property type="entry name" value="TPR-like"/>
    <property type="match status" value="2"/>
</dbReference>
<dbReference type="InterPro" id="IPR011990">
    <property type="entry name" value="TPR-like_helical_dom_sf"/>
</dbReference>
<proteinExistence type="predicted"/>
<reference evidence="2" key="1">
    <citation type="journal article" date="2014" name="Int. J. Syst. Evol. Microbiol.">
        <title>Complete genome sequence of Corynebacterium casei LMG S-19264T (=DSM 44701T), isolated from a smear-ripened cheese.</title>
        <authorList>
            <consortium name="US DOE Joint Genome Institute (JGI-PGF)"/>
            <person name="Walter F."/>
            <person name="Albersmeier A."/>
            <person name="Kalinowski J."/>
            <person name="Ruckert C."/>
        </authorList>
    </citation>
    <scope>NUCLEOTIDE SEQUENCE</scope>
    <source>
        <strain evidence="2">NBRC 110071</strain>
    </source>
</reference>
<dbReference type="Proteomes" id="UP001161389">
    <property type="component" value="Unassembled WGS sequence"/>
</dbReference>
<feature type="coiled-coil region" evidence="1">
    <location>
        <begin position="530"/>
        <end position="557"/>
    </location>
</feature>
<gene>
    <name evidence="2" type="ORF">GCM10007876_05300</name>
</gene>
<protein>
    <recommendedName>
        <fullName evidence="4">Tetratricopeptide repeat protein</fullName>
    </recommendedName>
</protein>
<evidence type="ECO:0000313" key="3">
    <source>
        <dbReference type="Proteomes" id="UP001161389"/>
    </source>
</evidence>
<keyword evidence="3" id="KW-1185">Reference proteome</keyword>
<evidence type="ECO:0008006" key="4">
    <source>
        <dbReference type="Google" id="ProtNLM"/>
    </source>
</evidence>
<dbReference type="Gene3D" id="1.25.40.10">
    <property type="entry name" value="Tetratricopeptide repeat domain"/>
    <property type="match status" value="1"/>
</dbReference>
<accession>A0AA37S6R0</accession>
<name>A0AA37S6R0_9GAMM</name>
<keyword evidence="1" id="KW-0175">Coiled coil</keyword>
<dbReference type="AlphaFoldDB" id="A0AA37S6R0"/>
<reference evidence="2" key="2">
    <citation type="submission" date="2023-01" db="EMBL/GenBank/DDBJ databases">
        <title>Draft genome sequence of Litoribrevibacter albus strain NBRC 110071.</title>
        <authorList>
            <person name="Sun Q."/>
            <person name="Mori K."/>
        </authorList>
    </citation>
    <scope>NUCLEOTIDE SEQUENCE</scope>
    <source>
        <strain evidence="2">NBRC 110071</strain>
    </source>
</reference>
<sequence length="654" mass="75345">MGVVFILSSPVMSAQTAQDSLTSDQAIARLSLKHVSYSQHQEEYLNAITDVLVAESKGVWKHLPNRKPEGESPELSPSEPAQNNLTLIEASLYHYFGMQDEAEKRYQKVINQSSAHLPTAYLYLTRYYYQQQDFANVLKWVGKVDETQLTEEQQGFKYLYELDAYIRLGQKKKALTSLSSLEDLEWLPILSYNSKRLVSVTPGAAKVENSDPEDSTWFGQDDEDVAPLLKELEAHKNLQMGMDASKKGHWSSAVDYFKKVPANTLRTVEARRWLAWSLMQDGQLDSASKVWRSLTSSPSYQALDSFVMSANVTEQLGDKEKALAWFEKGIDFYADQVEALSKLRNENQNGDWFGTIQSSSETFWSPVQINIEPDQPLFLWTEEVWQDEGFQQLLSDHRDLIQVSSLLESKKDYIETFDYMVENRRLGYEKTAQKIKRMEADLRLKSYQTEAQAHTRRLDSISDYKDIFSVGSKEQLINNKLLERVKANIEHLKSMEGYARKHKTTSYEARYEHLNRIHFWEMREAFPSNFRRYQREVKNLNDELQESDRALAKMKAAEVYAPSRFKGYSEKIDRLAKHIQGLVQQTHTLQDNLKSQVVSMLDRKLAERQKVAQTYLEQSILASARLRDEIAFELGHVEPDSSDARTLASNGGTH</sequence>
<evidence type="ECO:0000256" key="1">
    <source>
        <dbReference type="SAM" id="Coils"/>
    </source>
</evidence>